<dbReference type="EMBL" id="JAUSWP010000008">
    <property type="protein sequence ID" value="MDQ0568077.1"/>
    <property type="molecule type" value="Genomic_DNA"/>
</dbReference>
<keyword evidence="1" id="KW-0131">Cell cycle</keyword>
<name>A0ABU0NG39_9MOLU</name>
<gene>
    <name evidence="1" type="ORF">J2Z63_000726</name>
</gene>
<dbReference type="RefSeq" id="WP_307445471.1">
    <property type="nucleotide sequence ID" value="NZ_JAUSWP010000008.1"/>
</dbReference>
<comment type="caution">
    <text evidence="1">The sequence shown here is derived from an EMBL/GenBank/DDBJ whole genome shotgun (WGS) entry which is preliminary data.</text>
</comment>
<evidence type="ECO:0000313" key="1">
    <source>
        <dbReference type="EMBL" id="MDQ0568077.1"/>
    </source>
</evidence>
<keyword evidence="1" id="KW-0132">Cell division</keyword>
<reference evidence="1" key="1">
    <citation type="submission" date="2023-07" db="EMBL/GenBank/DDBJ databases">
        <title>Genomic Encyclopedia of Type Strains, Phase IV (KMG-IV): sequencing the most valuable type-strain genomes for metagenomic binning, comparative biology and taxonomic classification.</title>
        <authorList>
            <person name="Goeker M."/>
        </authorList>
    </citation>
    <scope>NUCLEOTIDE SEQUENCE [LARGE SCALE GENOMIC DNA]</scope>
    <source>
        <strain evidence="1">DSM 22019</strain>
    </source>
</reference>
<dbReference type="GO" id="GO:0051301">
    <property type="term" value="P:cell division"/>
    <property type="evidence" value="ECO:0007669"/>
    <property type="project" value="UniProtKB-KW"/>
</dbReference>
<keyword evidence="2" id="KW-1185">Reference proteome</keyword>
<accession>A0ABU0NG39</accession>
<protein>
    <submittedName>
        <fullName evidence="1">Cell division ATPase FtsA</fullName>
    </submittedName>
</protein>
<sequence>MNRETSLFPIVEIRHHSIKFEVIRFYKNQVVVVYENTYYGDGAEILTSQGIVKETNIISKFLEQNFNTIELKFKNLKLRDVGLVLPNNISIIRKNIHCDLTKQDTSKLKNSVSLNLIMKKSAKLHDPNKISQNIKILDNKIYELFIDNQKVDLNQLDNINMNGKDVTIVSSIITIDKTLYESHEKTLTKIGKKVLWAKPKIFALHEMVSDKKNPFKIIVDWRYNEIEIGLFRHNILSKIVRMPFGVEKILYEVSQFMDIDLNLASKYVFNNIDFGSDNLKNIKVFSRWNKKTKSLDIVTADKLKEIVNDKIIEMYQEIKDSIIDSTSEEYDIYNFGSISNIPGVKSLVCLTNRDYICGQNWIGDFIMGGDSCSLIGLATFANRNIANNADELYLNEDETSLQTTTIVDKYFENKNKSN</sequence>
<proteinExistence type="predicted"/>
<evidence type="ECO:0000313" key="2">
    <source>
        <dbReference type="Proteomes" id="UP001236620"/>
    </source>
</evidence>
<organism evidence="1 2">
    <name type="scientific">Mycoplasma yeatsii</name>
    <dbReference type="NCBI Taxonomy" id="51365"/>
    <lineage>
        <taxon>Bacteria</taxon>
        <taxon>Bacillati</taxon>
        <taxon>Mycoplasmatota</taxon>
        <taxon>Mollicutes</taxon>
        <taxon>Mycoplasmataceae</taxon>
        <taxon>Mycoplasma</taxon>
    </lineage>
</organism>
<dbReference type="Proteomes" id="UP001236620">
    <property type="component" value="Unassembled WGS sequence"/>
</dbReference>